<reference evidence="2 3" key="1">
    <citation type="submission" date="2018-01" db="EMBL/GenBank/DDBJ databases">
        <title>Genome sequence of the PGP bacterium Paenibacillus illinoisensis E3.</title>
        <authorList>
            <person name="Rolli E."/>
            <person name="Marasco R."/>
            <person name="Bessem C."/>
            <person name="Michoud G."/>
            <person name="Gaiarsa S."/>
            <person name="Borin S."/>
            <person name="Daffonchio D."/>
        </authorList>
    </citation>
    <scope>NUCLEOTIDE SEQUENCE [LARGE SCALE GENOMIC DNA]</scope>
    <source>
        <strain evidence="2 3">E3</strain>
    </source>
</reference>
<evidence type="ECO:0000313" key="2">
    <source>
        <dbReference type="EMBL" id="PYY29648.1"/>
    </source>
</evidence>
<sequence>MSSWKAYAERKIRSTTGSGAIDKKTDLPSKTAGVTSSADLNGGTAAYFFFEEQTDGTNKCLLKLR</sequence>
<protein>
    <submittedName>
        <fullName evidence="2">Uncharacterized protein</fullName>
    </submittedName>
</protein>
<evidence type="ECO:0000313" key="3">
    <source>
        <dbReference type="Proteomes" id="UP000247459"/>
    </source>
</evidence>
<dbReference type="EMBL" id="PRLG01000015">
    <property type="protein sequence ID" value="PYY29648.1"/>
    <property type="molecule type" value="Genomic_DNA"/>
</dbReference>
<feature type="region of interest" description="Disordered" evidence="1">
    <location>
        <begin position="18"/>
        <end position="40"/>
    </location>
</feature>
<name>A0A2W0CPR1_9BACL</name>
<organism evidence="2 3">
    <name type="scientific">Paenibacillus illinoisensis</name>
    <dbReference type="NCBI Taxonomy" id="59845"/>
    <lineage>
        <taxon>Bacteria</taxon>
        <taxon>Bacillati</taxon>
        <taxon>Bacillota</taxon>
        <taxon>Bacilli</taxon>
        <taxon>Bacillales</taxon>
        <taxon>Paenibacillaceae</taxon>
        <taxon>Paenibacillus</taxon>
    </lineage>
</organism>
<dbReference type="RefSeq" id="WP_110757802.1">
    <property type="nucleotide sequence ID" value="NZ_PRLG01000015.1"/>
</dbReference>
<dbReference type="AlphaFoldDB" id="A0A2W0CPR1"/>
<proteinExistence type="predicted"/>
<accession>A0A2W0CPR1</accession>
<comment type="caution">
    <text evidence="2">The sequence shown here is derived from an EMBL/GenBank/DDBJ whole genome shotgun (WGS) entry which is preliminary data.</text>
</comment>
<evidence type="ECO:0000256" key="1">
    <source>
        <dbReference type="SAM" id="MobiDB-lite"/>
    </source>
</evidence>
<gene>
    <name evidence="2" type="ORF">PIL02S_01848</name>
</gene>
<dbReference type="Proteomes" id="UP000247459">
    <property type="component" value="Unassembled WGS sequence"/>
</dbReference>